<dbReference type="Proteomes" id="UP000808372">
    <property type="component" value="Unplaced"/>
</dbReference>
<dbReference type="AlphaFoldDB" id="A0A8U0QHN7"/>
<protein>
    <submittedName>
        <fullName evidence="3">Uncharacterized protein LOC120043343</fullName>
    </submittedName>
</protein>
<dbReference type="RefSeq" id="XP_038843898.1">
    <property type="nucleotide sequence ID" value="XM_038987970.1"/>
</dbReference>
<sequence length="336" mass="36157">MCDIFLIDSSLSLMRRCRSTSMSAGLPGPWNRQLLSDRRVDCLVALWLALPNYDKQRLIYPARQGGEDGSGAVQGTEGEGVPDSLQCCLLGLNSSPANWPAIFCLVEAICSHLCQIHPSTTQSAGVKSRRALILADYVAIRVAVLNSPRLMAQTNLQLFELNQRTISQWYSRCQKEMMVLQQGLGLVPAPSVNAQPLPAAKPLHYQREGIQAPFPFPTLPPPRSHARPPSKDGPPILPAHLEQQPPALPGPSQALPAQGPPTGSSLPPLVPRTMAWRRGQLGRDEGNTSSTSAPNAGCRSGGRRGTAAFCSVAEEGKTVAQWLAEMKDAKGRGDGH</sequence>
<gene>
    <name evidence="3" type="primary">LOC120043343</name>
</gene>
<evidence type="ECO:0000313" key="3">
    <source>
        <dbReference type="RefSeq" id="XP_038843898.1"/>
    </source>
</evidence>
<name>A0A8U0QHN7_SALNM</name>
<reference evidence="3" key="1">
    <citation type="submission" date="2025-08" db="UniProtKB">
        <authorList>
            <consortium name="RefSeq"/>
        </authorList>
    </citation>
    <scope>IDENTIFICATION</scope>
    <source>
        <tissue evidence="3">White muscle</tissue>
    </source>
</reference>
<proteinExistence type="predicted"/>
<organism evidence="2 3">
    <name type="scientific">Salvelinus namaycush</name>
    <name type="common">Lake trout</name>
    <name type="synonym">Salmo namaycush</name>
    <dbReference type="NCBI Taxonomy" id="8040"/>
    <lineage>
        <taxon>Eukaryota</taxon>
        <taxon>Metazoa</taxon>
        <taxon>Chordata</taxon>
        <taxon>Craniata</taxon>
        <taxon>Vertebrata</taxon>
        <taxon>Euteleostomi</taxon>
        <taxon>Actinopterygii</taxon>
        <taxon>Neopterygii</taxon>
        <taxon>Teleostei</taxon>
        <taxon>Protacanthopterygii</taxon>
        <taxon>Salmoniformes</taxon>
        <taxon>Salmonidae</taxon>
        <taxon>Salmoninae</taxon>
        <taxon>Salvelinus</taxon>
    </lineage>
</organism>
<dbReference type="KEGG" id="snh:120043343"/>
<accession>A0A8U0QHN7</accession>
<dbReference type="GeneID" id="120043343"/>
<evidence type="ECO:0000256" key="1">
    <source>
        <dbReference type="SAM" id="MobiDB-lite"/>
    </source>
</evidence>
<evidence type="ECO:0000313" key="2">
    <source>
        <dbReference type="Proteomes" id="UP000808372"/>
    </source>
</evidence>
<keyword evidence="2" id="KW-1185">Reference proteome</keyword>
<feature type="compositionally biased region" description="Pro residues" evidence="1">
    <location>
        <begin position="214"/>
        <end position="223"/>
    </location>
</feature>
<feature type="region of interest" description="Disordered" evidence="1">
    <location>
        <begin position="211"/>
        <end position="304"/>
    </location>
</feature>